<dbReference type="RefSeq" id="WP_104430992.1">
    <property type="nucleotide sequence ID" value="NZ_PTJD01000001.1"/>
</dbReference>
<evidence type="ECO:0000256" key="2">
    <source>
        <dbReference type="ARBA" id="ARBA00023239"/>
    </source>
</evidence>
<dbReference type="InterPro" id="IPR002762">
    <property type="entry name" value="CbiX-like"/>
</dbReference>
<gene>
    <name evidence="3" type="ORF">CLV92_101309</name>
</gene>
<accession>A0A2S6IWJ7</accession>
<evidence type="ECO:0000313" key="3">
    <source>
        <dbReference type="EMBL" id="PPK98610.1"/>
    </source>
</evidence>
<keyword evidence="4" id="KW-1185">Reference proteome</keyword>
<keyword evidence="2" id="KW-0456">Lyase</keyword>
<protein>
    <submittedName>
        <fullName evidence="3">Sirohydrochlorin ferrochelatase</fullName>
    </submittedName>
</protein>
<dbReference type="GO" id="GO:0016829">
    <property type="term" value="F:lyase activity"/>
    <property type="evidence" value="ECO:0007669"/>
    <property type="project" value="UniProtKB-KW"/>
</dbReference>
<evidence type="ECO:0000256" key="1">
    <source>
        <dbReference type="ARBA" id="ARBA00022723"/>
    </source>
</evidence>
<dbReference type="AlphaFoldDB" id="A0A2S6IWJ7"/>
<sequence length="241" mass="24210">MSGGPPVLVAVSHGTRSPAGRRCIAELRLAIGALRPQVQVRAAHVDVQRPELAPVLASLAAAGRRSVAVPLLLSTGFHVRHDVRAAVEATEGLAVAAAALGPDDALLDVLDDRLAESGAGPDDAVVLAAAGSSSARATRDVEAVVTALAARRGAPVLAGYLSIAQPTVPEAVRLARATGREVSIASYLLAPGVFTERLGQAGADRVCAPLGADPRIAALALARYDAALQQAGWSGVGAAAG</sequence>
<dbReference type="OrthoDB" id="7345302at2"/>
<dbReference type="CDD" id="cd03416">
    <property type="entry name" value="CbiX_SirB_N"/>
    <property type="match status" value="1"/>
</dbReference>
<dbReference type="SUPFAM" id="SSF53800">
    <property type="entry name" value="Chelatase"/>
    <property type="match status" value="1"/>
</dbReference>
<comment type="caution">
    <text evidence="3">The sequence shown here is derived from an EMBL/GenBank/DDBJ whole genome shotgun (WGS) entry which is preliminary data.</text>
</comment>
<name>A0A2S6IWJ7_9ACTN</name>
<evidence type="ECO:0000313" key="4">
    <source>
        <dbReference type="Proteomes" id="UP000239485"/>
    </source>
</evidence>
<dbReference type="PANTHER" id="PTHR33542:SF5">
    <property type="entry name" value="FERROCHELATASE CHE1"/>
    <property type="match status" value="1"/>
</dbReference>
<dbReference type="GO" id="GO:0046872">
    <property type="term" value="F:metal ion binding"/>
    <property type="evidence" value="ECO:0007669"/>
    <property type="project" value="UniProtKB-KW"/>
</dbReference>
<organism evidence="3 4">
    <name type="scientific">Kineococcus xinjiangensis</name>
    <dbReference type="NCBI Taxonomy" id="512762"/>
    <lineage>
        <taxon>Bacteria</taxon>
        <taxon>Bacillati</taxon>
        <taxon>Actinomycetota</taxon>
        <taxon>Actinomycetes</taxon>
        <taxon>Kineosporiales</taxon>
        <taxon>Kineosporiaceae</taxon>
        <taxon>Kineococcus</taxon>
    </lineage>
</organism>
<dbReference type="InterPro" id="IPR050963">
    <property type="entry name" value="Sirohydro_Cobaltochel/CbiX"/>
</dbReference>
<dbReference type="Pfam" id="PF01903">
    <property type="entry name" value="CbiX"/>
    <property type="match status" value="2"/>
</dbReference>
<dbReference type="PANTHER" id="PTHR33542">
    <property type="entry name" value="SIROHYDROCHLORIN FERROCHELATASE, CHLOROPLASTIC"/>
    <property type="match status" value="1"/>
</dbReference>
<keyword evidence="1" id="KW-0479">Metal-binding</keyword>
<reference evidence="3 4" key="1">
    <citation type="submission" date="2018-02" db="EMBL/GenBank/DDBJ databases">
        <title>Genomic Encyclopedia of Archaeal and Bacterial Type Strains, Phase II (KMG-II): from individual species to whole genera.</title>
        <authorList>
            <person name="Goeker M."/>
        </authorList>
    </citation>
    <scope>NUCLEOTIDE SEQUENCE [LARGE SCALE GENOMIC DNA]</scope>
    <source>
        <strain evidence="3 4">DSM 22857</strain>
    </source>
</reference>
<dbReference type="EMBL" id="PTJD01000001">
    <property type="protein sequence ID" value="PPK98610.1"/>
    <property type="molecule type" value="Genomic_DNA"/>
</dbReference>
<proteinExistence type="predicted"/>
<dbReference type="Gene3D" id="3.40.50.1400">
    <property type="match status" value="2"/>
</dbReference>
<dbReference type="Proteomes" id="UP000239485">
    <property type="component" value="Unassembled WGS sequence"/>
</dbReference>